<proteinExistence type="predicted"/>
<evidence type="ECO:0000313" key="6">
    <source>
        <dbReference type="EMBL" id="GAI12435.1"/>
    </source>
</evidence>
<dbReference type="AlphaFoldDB" id="X1MCM9"/>
<keyword evidence="4" id="KW-0560">Oxidoreductase</keyword>
<evidence type="ECO:0000256" key="1">
    <source>
        <dbReference type="ARBA" id="ARBA00001917"/>
    </source>
</evidence>
<dbReference type="EMBL" id="BARV01007765">
    <property type="protein sequence ID" value="GAI12435.1"/>
    <property type="molecule type" value="Genomic_DNA"/>
</dbReference>
<dbReference type="InterPro" id="IPR051793">
    <property type="entry name" value="NADH:flavin_oxidoreductase"/>
</dbReference>
<evidence type="ECO:0000256" key="2">
    <source>
        <dbReference type="ARBA" id="ARBA00022630"/>
    </source>
</evidence>
<evidence type="ECO:0000256" key="4">
    <source>
        <dbReference type="ARBA" id="ARBA00023002"/>
    </source>
</evidence>
<dbReference type="Gene3D" id="3.50.50.60">
    <property type="entry name" value="FAD/NAD(P)-binding domain"/>
    <property type="match status" value="1"/>
</dbReference>
<feature type="domain" description="FAD/NAD(P)-binding" evidence="5">
    <location>
        <begin position="5"/>
        <end position="104"/>
    </location>
</feature>
<evidence type="ECO:0000259" key="5">
    <source>
        <dbReference type="Pfam" id="PF07992"/>
    </source>
</evidence>
<dbReference type="PRINTS" id="PR00368">
    <property type="entry name" value="FADPNR"/>
</dbReference>
<sequence>AGEGVIVVGGGLEGCETALWLVRQGKNVTIVEMVPQLVPDIYRGNRAMLLDLLEDSGVDIMTNMKVEEITDNSVIAVDKNSNMRSIDCDTVVLAVGLKPNKGLYNSLVGEFREIYEVGDCKEPRKIADAIEEATMLALNI</sequence>
<name>X1MCM9_9ZZZZ</name>
<keyword evidence="2" id="KW-0285">Flavoprotein</keyword>
<dbReference type="SUPFAM" id="SSF51905">
    <property type="entry name" value="FAD/NAD(P)-binding domain"/>
    <property type="match status" value="1"/>
</dbReference>
<dbReference type="Pfam" id="PF07992">
    <property type="entry name" value="Pyr_redox_2"/>
    <property type="match status" value="1"/>
</dbReference>
<keyword evidence="3" id="KW-0288">FMN</keyword>
<organism evidence="6">
    <name type="scientific">marine sediment metagenome</name>
    <dbReference type="NCBI Taxonomy" id="412755"/>
    <lineage>
        <taxon>unclassified sequences</taxon>
        <taxon>metagenomes</taxon>
        <taxon>ecological metagenomes</taxon>
    </lineage>
</organism>
<feature type="non-terminal residue" evidence="6">
    <location>
        <position position="1"/>
    </location>
</feature>
<dbReference type="InterPro" id="IPR023753">
    <property type="entry name" value="FAD/NAD-binding_dom"/>
</dbReference>
<gene>
    <name evidence="6" type="ORF">S06H3_15758</name>
</gene>
<dbReference type="PANTHER" id="PTHR42917:SF2">
    <property type="entry name" value="2,4-DIENOYL-COA REDUCTASE [(2E)-ENOYL-COA-PRODUCING]"/>
    <property type="match status" value="1"/>
</dbReference>
<dbReference type="PRINTS" id="PR00411">
    <property type="entry name" value="PNDRDTASEI"/>
</dbReference>
<evidence type="ECO:0000256" key="3">
    <source>
        <dbReference type="ARBA" id="ARBA00022643"/>
    </source>
</evidence>
<comment type="caution">
    <text evidence="6">The sequence shown here is derived from an EMBL/GenBank/DDBJ whole genome shotgun (WGS) entry which is preliminary data.</text>
</comment>
<accession>X1MCM9</accession>
<dbReference type="PANTHER" id="PTHR42917">
    <property type="entry name" value="2,4-DIENOYL-COA REDUCTASE"/>
    <property type="match status" value="1"/>
</dbReference>
<dbReference type="GO" id="GO:0016491">
    <property type="term" value="F:oxidoreductase activity"/>
    <property type="evidence" value="ECO:0007669"/>
    <property type="project" value="UniProtKB-KW"/>
</dbReference>
<dbReference type="InterPro" id="IPR036188">
    <property type="entry name" value="FAD/NAD-bd_sf"/>
</dbReference>
<reference evidence="6" key="1">
    <citation type="journal article" date="2014" name="Front. Microbiol.">
        <title>High frequency of phylogenetically diverse reductive dehalogenase-homologous genes in deep subseafloor sedimentary metagenomes.</title>
        <authorList>
            <person name="Kawai M."/>
            <person name="Futagami T."/>
            <person name="Toyoda A."/>
            <person name="Takaki Y."/>
            <person name="Nishi S."/>
            <person name="Hori S."/>
            <person name="Arai W."/>
            <person name="Tsubouchi T."/>
            <person name="Morono Y."/>
            <person name="Uchiyama I."/>
            <person name="Ito T."/>
            <person name="Fujiyama A."/>
            <person name="Inagaki F."/>
            <person name="Takami H."/>
        </authorList>
    </citation>
    <scope>NUCLEOTIDE SEQUENCE</scope>
    <source>
        <strain evidence="6">Expedition CK06-06</strain>
    </source>
</reference>
<protein>
    <recommendedName>
        <fullName evidence="5">FAD/NAD(P)-binding domain-containing protein</fullName>
    </recommendedName>
</protein>
<comment type="cofactor">
    <cofactor evidence="1">
        <name>FMN</name>
        <dbReference type="ChEBI" id="CHEBI:58210"/>
    </cofactor>
</comment>